<name>A0AAW2E7A8_9HYME</name>
<comment type="caution">
    <text evidence="1">The sequence shown here is derived from an EMBL/GenBank/DDBJ whole genome shotgun (WGS) entry which is preliminary data.</text>
</comment>
<proteinExistence type="predicted"/>
<dbReference type="AlphaFoldDB" id="A0AAW2E7A8"/>
<accession>A0AAW2E7A8</accession>
<dbReference type="EMBL" id="JADYXP020000032">
    <property type="protein sequence ID" value="KAL0098890.1"/>
    <property type="molecule type" value="Genomic_DNA"/>
</dbReference>
<organism evidence="1 2">
    <name type="scientific">Cardiocondyla obscurior</name>
    <dbReference type="NCBI Taxonomy" id="286306"/>
    <lineage>
        <taxon>Eukaryota</taxon>
        <taxon>Metazoa</taxon>
        <taxon>Ecdysozoa</taxon>
        <taxon>Arthropoda</taxon>
        <taxon>Hexapoda</taxon>
        <taxon>Insecta</taxon>
        <taxon>Pterygota</taxon>
        <taxon>Neoptera</taxon>
        <taxon>Endopterygota</taxon>
        <taxon>Hymenoptera</taxon>
        <taxon>Apocrita</taxon>
        <taxon>Aculeata</taxon>
        <taxon>Formicoidea</taxon>
        <taxon>Formicidae</taxon>
        <taxon>Myrmicinae</taxon>
        <taxon>Cardiocondyla</taxon>
    </lineage>
</organism>
<reference evidence="1 2" key="1">
    <citation type="submission" date="2023-03" db="EMBL/GenBank/DDBJ databases">
        <title>High recombination rates correlate with genetic variation in Cardiocondyla obscurior ants.</title>
        <authorList>
            <person name="Errbii M."/>
        </authorList>
    </citation>
    <scope>NUCLEOTIDE SEQUENCE [LARGE SCALE GENOMIC DNA]</scope>
    <source>
        <strain evidence="1">Alpha-2009</strain>
        <tissue evidence="1">Whole body</tissue>
    </source>
</reference>
<evidence type="ECO:0000313" key="1">
    <source>
        <dbReference type="EMBL" id="KAL0098890.1"/>
    </source>
</evidence>
<dbReference type="Proteomes" id="UP001430953">
    <property type="component" value="Unassembled WGS sequence"/>
</dbReference>
<keyword evidence="2" id="KW-1185">Reference proteome</keyword>
<sequence length="92" mass="10472">MTTPAGTSAPTVGTTDQTQVSRVGMRIPDMILTSLSYGLLNSRANSCLVITLDNTKYALLNVPTREARYTLEIKDFYQRTYRQNKYVRSRNY</sequence>
<gene>
    <name evidence="1" type="ORF">PUN28_020876</name>
</gene>
<evidence type="ECO:0000313" key="2">
    <source>
        <dbReference type="Proteomes" id="UP001430953"/>
    </source>
</evidence>
<protein>
    <submittedName>
        <fullName evidence="1">Uncharacterized protein</fullName>
    </submittedName>
</protein>